<dbReference type="Gene3D" id="6.10.280.80">
    <property type="entry name" value="NCX, peripheral helical region"/>
    <property type="match status" value="1"/>
</dbReference>
<dbReference type="InterPro" id="IPR004837">
    <property type="entry name" value="NaCa_Exmemb"/>
</dbReference>
<name>A0A2G1QJE7_9HYPH</name>
<feature type="transmembrane region" description="Helical" evidence="5">
    <location>
        <begin position="78"/>
        <end position="96"/>
    </location>
</feature>
<dbReference type="Pfam" id="PF01699">
    <property type="entry name" value="Na_Ca_ex"/>
    <property type="match status" value="2"/>
</dbReference>
<accession>A0A2G1QJE7</accession>
<dbReference type="InterPro" id="IPR044880">
    <property type="entry name" value="NCX_ion-bd_dom_sf"/>
</dbReference>
<dbReference type="GO" id="GO:0005262">
    <property type="term" value="F:calcium channel activity"/>
    <property type="evidence" value="ECO:0007669"/>
    <property type="project" value="TreeGrafter"/>
</dbReference>
<evidence type="ECO:0000259" key="6">
    <source>
        <dbReference type="Pfam" id="PF01699"/>
    </source>
</evidence>
<dbReference type="GO" id="GO:0006874">
    <property type="term" value="P:intracellular calcium ion homeostasis"/>
    <property type="evidence" value="ECO:0007669"/>
    <property type="project" value="TreeGrafter"/>
</dbReference>
<keyword evidence="4 5" id="KW-0472">Membrane</keyword>
<evidence type="ECO:0000256" key="1">
    <source>
        <dbReference type="ARBA" id="ARBA00004141"/>
    </source>
</evidence>
<sequence>MTEWLFVCAGLVLLFAGGEALVRGAVGLSRRFGVSELVIGLTIVGFGTSTPELLVSLDAALSGESDIALGNVIGSNTANVLLIIGISTLIAPIMAWDRGVRREAMVMAGAALVVAGIALTGTISMAAGIVMLGMLGAFLVAAFRSSRRDHPDTETVRETTSVPALLLITALGLAALFGGARLLVDGATTIATSLGVSQAVIGLTIVAVGTSLPELATSLVAAIRGNSAVSLGNIVGSNIFNVFGILGITAIVTPVPVSTAMQQFDIPVMVISALLLLAILRFASRIPRLAGAAMLAGYAVYVGVLYAA</sequence>
<evidence type="ECO:0000313" key="8">
    <source>
        <dbReference type="Proteomes" id="UP000221168"/>
    </source>
</evidence>
<evidence type="ECO:0000256" key="2">
    <source>
        <dbReference type="ARBA" id="ARBA00022692"/>
    </source>
</evidence>
<feature type="transmembrane region" description="Helical" evidence="5">
    <location>
        <begin position="264"/>
        <end position="282"/>
    </location>
</feature>
<dbReference type="Proteomes" id="UP000221168">
    <property type="component" value="Unassembled WGS sequence"/>
</dbReference>
<feature type="transmembrane region" description="Helical" evidence="5">
    <location>
        <begin position="190"/>
        <end position="210"/>
    </location>
</feature>
<dbReference type="PANTHER" id="PTHR10846:SF8">
    <property type="entry name" value="INNER MEMBRANE PROTEIN YRBG"/>
    <property type="match status" value="1"/>
</dbReference>
<proteinExistence type="predicted"/>
<dbReference type="OrthoDB" id="9794225at2"/>
<feature type="transmembrane region" description="Helical" evidence="5">
    <location>
        <begin position="164"/>
        <end position="184"/>
    </location>
</feature>
<comment type="caution">
    <text evidence="7">The sequence shown here is derived from an EMBL/GenBank/DDBJ whole genome shotgun (WGS) entry which is preliminary data.</text>
</comment>
<feature type="transmembrane region" description="Helical" evidence="5">
    <location>
        <begin position="289"/>
        <end position="307"/>
    </location>
</feature>
<dbReference type="InterPro" id="IPR004481">
    <property type="entry name" value="K/Na/Ca-exchanger"/>
</dbReference>
<evidence type="ECO:0000256" key="3">
    <source>
        <dbReference type="ARBA" id="ARBA00022989"/>
    </source>
</evidence>
<reference evidence="7 8" key="1">
    <citation type="submission" date="2017-10" db="EMBL/GenBank/DDBJ databases">
        <title>Sedimentibacterium mangrovi gen. nov., sp. nov., a novel member of family Phyllobacteriacea isolated from mangrove sediment.</title>
        <authorList>
            <person name="Liao H."/>
            <person name="Tian Y."/>
        </authorList>
    </citation>
    <scope>NUCLEOTIDE SEQUENCE [LARGE SCALE GENOMIC DNA]</scope>
    <source>
        <strain evidence="7 8">X9-2-2</strain>
    </source>
</reference>
<evidence type="ECO:0000256" key="4">
    <source>
        <dbReference type="ARBA" id="ARBA00023136"/>
    </source>
</evidence>
<feature type="domain" description="Sodium/calcium exchanger membrane region" evidence="6">
    <location>
        <begin position="166"/>
        <end position="306"/>
    </location>
</feature>
<dbReference type="NCBIfam" id="TIGR00367">
    <property type="entry name" value="calcium/sodium antiporter"/>
    <property type="match status" value="1"/>
</dbReference>
<protein>
    <submittedName>
        <fullName evidence="7">Sodium:calcium antiporter</fullName>
    </submittedName>
</protein>
<feature type="transmembrane region" description="Helical" evidence="5">
    <location>
        <begin position="125"/>
        <end position="143"/>
    </location>
</feature>
<keyword evidence="3 5" id="KW-1133">Transmembrane helix</keyword>
<dbReference type="GO" id="GO:0005886">
    <property type="term" value="C:plasma membrane"/>
    <property type="evidence" value="ECO:0007669"/>
    <property type="project" value="TreeGrafter"/>
</dbReference>
<keyword evidence="2 5" id="KW-0812">Transmembrane</keyword>
<dbReference type="Gene3D" id="1.20.1420.30">
    <property type="entry name" value="NCX, central ion-binding region"/>
    <property type="match status" value="1"/>
</dbReference>
<evidence type="ECO:0000256" key="5">
    <source>
        <dbReference type="SAM" id="Phobius"/>
    </source>
</evidence>
<gene>
    <name evidence="7" type="ORF">CSC94_18430</name>
</gene>
<feature type="transmembrane region" description="Helical" evidence="5">
    <location>
        <begin position="231"/>
        <end position="252"/>
    </location>
</feature>
<dbReference type="RefSeq" id="WP_099307842.1">
    <property type="nucleotide sequence ID" value="NZ_PDVP01000014.1"/>
</dbReference>
<feature type="domain" description="Sodium/calcium exchanger membrane region" evidence="6">
    <location>
        <begin position="4"/>
        <end position="143"/>
    </location>
</feature>
<dbReference type="GO" id="GO:0008273">
    <property type="term" value="F:calcium, potassium:sodium antiporter activity"/>
    <property type="evidence" value="ECO:0007669"/>
    <property type="project" value="TreeGrafter"/>
</dbReference>
<organism evidence="7 8">
    <name type="scientific">Zhengella mangrovi</name>
    <dbReference type="NCBI Taxonomy" id="1982044"/>
    <lineage>
        <taxon>Bacteria</taxon>
        <taxon>Pseudomonadati</taxon>
        <taxon>Pseudomonadota</taxon>
        <taxon>Alphaproteobacteria</taxon>
        <taxon>Hyphomicrobiales</taxon>
        <taxon>Notoacmeibacteraceae</taxon>
        <taxon>Zhengella</taxon>
    </lineage>
</organism>
<comment type="subcellular location">
    <subcellularLocation>
        <location evidence="1">Membrane</location>
        <topology evidence="1">Multi-pass membrane protein</topology>
    </subcellularLocation>
</comment>
<dbReference type="EMBL" id="PDVP01000014">
    <property type="protein sequence ID" value="PHP65570.1"/>
    <property type="molecule type" value="Genomic_DNA"/>
</dbReference>
<dbReference type="PANTHER" id="PTHR10846">
    <property type="entry name" value="SODIUM/POTASSIUM/CALCIUM EXCHANGER"/>
    <property type="match status" value="1"/>
</dbReference>
<dbReference type="AlphaFoldDB" id="A0A2G1QJE7"/>
<evidence type="ECO:0000313" key="7">
    <source>
        <dbReference type="EMBL" id="PHP65570.1"/>
    </source>
</evidence>
<keyword evidence="8" id="KW-1185">Reference proteome</keyword>